<organism evidence="5 6">
    <name type="scientific">Flavobacterium aureirubrum</name>
    <dbReference type="NCBI Taxonomy" id="3133147"/>
    <lineage>
        <taxon>Bacteria</taxon>
        <taxon>Pseudomonadati</taxon>
        <taxon>Bacteroidota</taxon>
        <taxon>Flavobacteriia</taxon>
        <taxon>Flavobacteriales</taxon>
        <taxon>Flavobacteriaceae</taxon>
        <taxon>Flavobacterium</taxon>
    </lineage>
</organism>
<dbReference type="Pfam" id="PF07593">
    <property type="entry name" value="UnbV_ASPIC"/>
    <property type="match status" value="1"/>
</dbReference>
<dbReference type="SUPFAM" id="SSF69318">
    <property type="entry name" value="Integrin alpha N-terminal domain"/>
    <property type="match status" value="2"/>
</dbReference>
<evidence type="ECO:0000259" key="4">
    <source>
        <dbReference type="Pfam" id="PF18962"/>
    </source>
</evidence>
<reference evidence="5 6" key="1">
    <citation type="submission" date="2024-03" db="EMBL/GenBank/DDBJ databases">
        <title>Two novel species of the genus Flavobacterium exhibiting potentially degradation of complex polysaccharides.</title>
        <authorList>
            <person name="Lian X."/>
        </authorList>
    </citation>
    <scope>NUCLEOTIDE SEQUENCE [LARGE SCALE GENOMIC DNA]</scope>
    <source>
        <strain evidence="6">j3</strain>
    </source>
</reference>
<dbReference type="EMBL" id="JBCGDO010000019">
    <property type="protein sequence ID" value="MEM0543507.1"/>
    <property type="molecule type" value="Genomic_DNA"/>
</dbReference>
<evidence type="ECO:0000256" key="2">
    <source>
        <dbReference type="SAM" id="SignalP"/>
    </source>
</evidence>
<dbReference type="Gene3D" id="2.130.10.130">
    <property type="entry name" value="Integrin alpha, N-terminal"/>
    <property type="match status" value="1"/>
</dbReference>
<evidence type="ECO:0000313" key="6">
    <source>
        <dbReference type="Proteomes" id="UP001460072"/>
    </source>
</evidence>
<evidence type="ECO:0000256" key="1">
    <source>
        <dbReference type="ARBA" id="ARBA00022729"/>
    </source>
</evidence>
<feature type="signal peptide" evidence="2">
    <location>
        <begin position="1"/>
        <end position="19"/>
    </location>
</feature>
<keyword evidence="6" id="KW-1185">Reference proteome</keyword>
<proteinExistence type="predicted"/>
<dbReference type="NCBIfam" id="TIGR04183">
    <property type="entry name" value="Por_Secre_tail"/>
    <property type="match status" value="1"/>
</dbReference>
<gene>
    <name evidence="5" type="ORF">WFZ85_12855</name>
</gene>
<dbReference type="InterPro" id="IPR013517">
    <property type="entry name" value="FG-GAP"/>
</dbReference>
<feature type="chain" id="PRO_5047103492" evidence="2">
    <location>
        <begin position="20"/>
        <end position="693"/>
    </location>
</feature>
<comment type="caution">
    <text evidence="5">The sequence shown here is derived from an EMBL/GenBank/DDBJ whole genome shotgun (WGS) entry which is preliminary data.</text>
</comment>
<feature type="domain" description="ASPIC/UnbV" evidence="3">
    <location>
        <begin position="534"/>
        <end position="600"/>
    </location>
</feature>
<dbReference type="PANTHER" id="PTHR16026">
    <property type="entry name" value="CARTILAGE ACIDIC PROTEIN 1"/>
    <property type="match status" value="1"/>
</dbReference>
<feature type="domain" description="Secretion system C-terminal sorting" evidence="4">
    <location>
        <begin position="620"/>
        <end position="691"/>
    </location>
</feature>
<dbReference type="Proteomes" id="UP001460072">
    <property type="component" value="Unassembled WGS sequence"/>
</dbReference>
<dbReference type="InterPro" id="IPR028994">
    <property type="entry name" value="Integrin_alpha_N"/>
</dbReference>
<name>A0ABU9N726_9FLAO</name>
<protein>
    <submittedName>
        <fullName evidence="5">FG-GAP-like repeat-containing protein</fullName>
    </submittedName>
</protein>
<dbReference type="InterPro" id="IPR027039">
    <property type="entry name" value="Crtac1"/>
</dbReference>
<dbReference type="Pfam" id="PF13517">
    <property type="entry name" value="FG-GAP_3"/>
    <property type="match status" value="2"/>
</dbReference>
<dbReference type="RefSeq" id="WP_342696702.1">
    <property type="nucleotide sequence ID" value="NZ_JBCGDO010000019.1"/>
</dbReference>
<dbReference type="PANTHER" id="PTHR16026:SF0">
    <property type="entry name" value="CARTILAGE ACIDIC PROTEIN 1"/>
    <property type="match status" value="1"/>
</dbReference>
<evidence type="ECO:0000259" key="3">
    <source>
        <dbReference type="Pfam" id="PF07593"/>
    </source>
</evidence>
<keyword evidence="1 2" id="KW-0732">Signal</keyword>
<dbReference type="Pfam" id="PF18962">
    <property type="entry name" value="Por_Secre_tail"/>
    <property type="match status" value="1"/>
</dbReference>
<accession>A0ABU9N726</accession>
<dbReference type="InterPro" id="IPR026444">
    <property type="entry name" value="Secre_tail"/>
</dbReference>
<sequence length="693" mass="75091">MNKITLLVLFAFSMQINFAQNTCSTALPITPGTYVIDAINGTEISSPICAENGPGQTAAEWYAYTPTQNYTVTVTSDLLVNICKDSRVHIYTGTCGNLTCVTGDDDSGTIACNSGNNNAFLSRATFNAVAGTTYYIAWDNKWSSAGISFQLTESPFVPQPTAPVTFTSQTINTINSTYNSAVVDMNNDFLDDIVGVSANNIRIHTQNANGTFTVNNFATPTINSNFLPFWSIAAGDYNKDGFNDLIYGGGSGVTFMRSVGTTMGFTAVTDFTQFVFCQRTNFIDLNNDGNLDAFSCHDVDPNVYYLNNGSGGLTYFQSNNPTTPGAILLGINPEGGNYGSIWTDYDNDGDQDLFIAKCRGGAGTAKFNELHRNNGNGTFSDVSVAANMYDPVQTWSAAWGDFDNDGDMDALVGASSFSDGPHKYMRNNGNGTFTDATTGTGWDTNPSTSIEHIAYDFDNNGFIDVMGGGNKIMYNQGNGTFAPFTYGFDVSAVGDLNNDGFLDFQSGTTLRINSGNANKWLKLNLQGIQSNRNGIGARVEIYGSWGKQIRDVRSGEGFRYMSTLNVYFGLGTATTIDQVIIRWPSGVVDTLNNVNPNQTLLVVEGVTLGTNSFENFVFTMYPNPVKNIINISMNTANPVEFISAEIYDLTGRKVQATSVQNQTVNVDALSTGTYILQLTDSNNKNYSQKFIKE</sequence>
<dbReference type="InterPro" id="IPR011519">
    <property type="entry name" value="UnbV_ASPIC"/>
</dbReference>
<evidence type="ECO:0000313" key="5">
    <source>
        <dbReference type="EMBL" id="MEM0543507.1"/>
    </source>
</evidence>